<keyword evidence="2" id="KW-0235">DNA replication</keyword>
<gene>
    <name evidence="4" type="ORF">AAFC00_006978</name>
</gene>
<feature type="region of interest" description="Disordered" evidence="3">
    <location>
        <begin position="342"/>
        <end position="376"/>
    </location>
</feature>
<dbReference type="EMBL" id="JBFMKM010000010">
    <property type="protein sequence ID" value="KAL1303616.1"/>
    <property type="molecule type" value="Genomic_DNA"/>
</dbReference>
<dbReference type="InterPro" id="IPR019128">
    <property type="entry name" value="Dcc1"/>
</dbReference>
<name>A0ABR3PBX3_9PEZI</name>
<accession>A0ABR3PBX3</accession>
<organism evidence="4 5">
    <name type="scientific">Neodothiora populina</name>
    <dbReference type="NCBI Taxonomy" id="2781224"/>
    <lineage>
        <taxon>Eukaryota</taxon>
        <taxon>Fungi</taxon>
        <taxon>Dikarya</taxon>
        <taxon>Ascomycota</taxon>
        <taxon>Pezizomycotina</taxon>
        <taxon>Dothideomycetes</taxon>
        <taxon>Dothideomycetidae</taxon>
        <taxon>Dothideales</taxon>
        <taxon>Dothioraceae</taxon>
        <taxon>Neodothiora</taxon>
    </lineage>
</organism>
<evidence type="ECO:0000256" key="2">
    <source>
        <dbReference type="ARBA" id="ARBA00022705"/>
    </source>
</evidence>
<dbReference type="RefSeq" id="XP_069199891.1">
    <property type="nucleotide sequence ID" value="XM_069347016.1"/>
</dbReference>
<protein>
    <recommendedName>
        <fullName evidence="6">Sister chromatid cohesion protein Dcc1</fullName>
    </recommendedName>
</protein>
<comment type="caution">
    <text evidence="4">The sequence shown here is derived from an EMBL/GenBank/DDBJ whole genome shotgun (WGS) entry which is preliminary data.</text>
</comment>
<evidence type="ECO:0000256" key="1">
    <source>
        <dbReference type="ARBA" id="ARBA00007017"/>
    </source>
</evidence>
<reference evidence="4 5" key="1">
    <citation type="submission" date="2024-07" db="EMBL/GenBank/DDBJ databases">
        <title>Draft sequence of the Neodothiora populina.</title>
        <authorList>
            <person name="Drown D.D."/>
            <person name="Schuette U.S."/>
            <person name="Buechlein A.B."/>
            <person name="Rusch D.R."/>
            <person name="Winton L.W."/>
            <person name="Adams G.A."/>
        </authorList>
    </citation>
    <scope>NUCLEOTIDE SEQUENCE [LARGE SCALE GENOMIC DNA]</scope>
    <source>
        <strain evidence="4 5">CPC 39397</strain>
    </source>
</reference>
<dbReference type="PANTHER" id="PTHR13395">
    <property type="entry name" value="SISTER CHROMATID COHESION PROTEIN DCC1-RELATED"/>
    <property type="match status" value="1"/>
</dbReference>
<keyword evidence="5" id="KW-1185">Reference proteome</keyword>
<evidence type="ECO:0000313" key="4">
    <source>
        <dbReference type="EMBL" id="KAL1303616.1"/>
    </source>
</evidence>
<comment type="similarity">
    <text evidence="1">Belongs to the DCC1 family.</text>
</comment>
<proteinExistence type="inferred from homology"/>
<evidence type="ECO:0000256" key="3">
    <source>
        <dbReference type="SAM" id="MobiDB-lite"/>
    </source>
</evidence>
<feature type="compositionally biased region" description="Polar residues" evidence="3">
    <location>
        <begin position="344"/>
        <end position="355"/>
    </location>
</feature>
<evidence type="ECO:0008006" key="6">
    <source>
        <dbReference type="Google" id="ProtNLM"/>
    </source>
</evidence>
<evidence type="ECO:0000313" key="5">
    <source>
        <dbReference type="Proteomes" id="UP001562354"/>
    </source>
</evidence>
<sequence length="376" mass="41565">MLSSQRNNGSPFCISAVPQSFRLLELPPELLDTLSQPNAPKLHFKSSDGTATAGNAEAVLCTPDKTYHMRQQQTSNGVHMVLPTLHPSDDPNAISIHNFTSISQCTSSLEIINAPTGSAKSTLRATLPLFVELEDANRALPEYLDKSAVFAGTPMSDAECESTWIDLVAFELPPFRALPKRCFRPSAQILLKTWTRLSEIARSEGVDLAGTLRTGTMLEALWDPEDEYPHQLRAALMRRLHFNHEDLSEKDHAESVLSKGSTLDQAETAKWLGLLILQAQNEAQPTSPRLQKDEFIKMWKDSLPEAWREDGRIEILPHGSYAIASDYIRFSGEGAEHQLGEAASATSAANPTEAITGNKRKWHEKFAAARKQGRPT</sequence>
<dbReference type="Pfam" id="PF09724">
    <property type="entry name" value="Dcc1"/>
    <property type="match status" value="1"/>
</dbReference>
<dbReference type="Proteomes" id="UP001562354">
    <property type="component" value="Unassembled WGS sequence"/>
</dbReference>
<dbReference type="GeneID" id="95980677"/>
<dbReference type="PANTHER" id="PTHR13395:SF6">
    <property type="entry name" value="SISTER CHROMATID COHESION PROTEIN DCC1"/>
    <property type="match status" value="1"/>
</dbReference>